<feature type="transmembrane region" description="Helical" evidence="7">
    <location>
        <begin position="58"/>
        <end position="83"/>
    </location>
</feature>
<evidence type="ECO:0000313" key="9">
    <source>
        <dbReference type="EMBL" id="MBO8437210.1"/>
    </source>
</evidence>
<keyword evidence="2 7" id="KW-0813">Transport</keyword>
<reference evidence="9" key="2">
    <citation type="journal article" date="2021" name="PeerJ">
        <title>Extensive microbial diversity within the chicken gut microbiome revealed by metagenomics and culture.</title>
        <authorList>
            <person name="Gilroy R."/>
            <person name="Ravi A."/>
            <person name="Getino M."/>
            <person name="Pursley I."/>
            <person name="Horton D.L."/>
            <person name="Alikhan N.F."/>
            <person name="Baker D."/>
            <person name="Gharbi K."/>
            <person name="Hall N."/>
            <person name="Watson M."/>
            <person name="Adriaenssens E.M."/>
            <person name="Foster-Nyarko E."/>
            <person name="Jarju S."/>
            <person name="Secka A."/>
            <person name="Antonio M."/>
            <person name="Oren A."/>
            <person name="Chaudhuri R.R."/>
            <person name="La Ragione R."/>
            <person name="Hildebrand F."/>
            <person name="Pallen M.J."/>
        </authorList>
    </citation>
    <scope>NUCLEOTIDE SEQUENCE</scope>
    <source>
        <strain evidence="9">7293</strain>
    </source>
</reference>
<dbReference type="Pfam" id="PF00528">
    <property type="entry name" value="BPD_transp_1"/>
    <property type="match status" value="1"/>
</dbReference>
<feature type="transmembrane region" description="Helical" evidence="7">
    <location>
        <begin position="226"/>
        <end position="248"/>
    </location>
</feature>
<evidence type="ECO:0000259" key="8">
    <source>
        <dbReference type="PROSITE" id="PS50928"/>
    </source>
</evidence>
<dbReference type="PROSITE" id="PS50928">
    <property type="entry name" value="ABC_TM1"/>
    <property type="match status" value="1"/>
</dbReference>
<gene>
    <name evidence="9" type="ORF">IAA97_09600</name>
</gene>
<dbReference type="AlphaFoldDB" id="A0A9D9H2Y0"/>
<feature type="domain" description="ABC transmembrane type-1" evidence="8">
    <location>
        <begin position="58"/>
        <end position="245"/>
    </location>
</feature>
<evidence type="ECO:0000256" key="7">
    <source>
        <dbReference type="RuleBase" id="RU363032"/>
    </source>
</evidence>
<dbReference type="GO" id="GO:0005886">
    <property type="term" value="C:plasma membrane"/>
    <property type="evidence" value="ECO:0007669"/>
    <property type="project" value="UniProtKB-SubCell"/>
</dbReference>
<dbReference type="EMBL" id="JADIMT010000108">
    <property type="protein sequence ID" value="MBO8437210.1"/>
    <property type="molecule type" value="Genomic_DNA"/>
</dbReference>
<evidence type="ECO:0000256" key="6">
    <source>
        <dbReference type="ARBA" id="ARBA00023136"/>
    </source>
</evidence>
<feature type="transmembrane region" description="Helical" evidence="7">
    <location>
        <begin position="103"/>
        <end position="127"/>
    </location>
</feature>
<dbReference type="InterPro" id="IPR035906">
    <property type="entry name" value="MetI-like_sf"/>
</dbReference>
<keyword evidence="6 7" id="KW-0472">Membrane</keyword>
<comment type="similarity">
    <text evidence="7">Belongs to the binding-protein-dependent transport system permease family.</text>
</comment>
<sequence length="275" mass="29544">MKRKAGIIMLIAIVLFSVLFGNAGIIETDNRLIPPSLEEPFGTDTLGRSLFERTAAGVGVSILSAFAVMLFSIVIGVMLSFLYTLPHFPEEVILSLSDSLKAIPSIILALFFASISGPGIVKMIIAISISHISDIARTSYTRVSALLSEDFIEAERAIGSSSFKIFRKMFRHLCPYLSLQAVTVFLSALMAEATLSYLGCGIPVTIPSLGSILAEARPVMLSAPWMIAFPAIVLGLLGLSLELIALSFSELDTSSEGSHERELVSITKVSSDRKA</sequence>
<name>A0A9D9H2Y0_9SPIO</name>
<keyword evidence="4 7" id="KW-0812">Transmembrane</keyword>
<feature type="transmembrane region" description="Helical" evidence="7">
    <location>
        <begin position="173"/>
        <end position="190"/>
    </location>
</feature>
<evidence type="ECO:0000256" key="4">
    <source>
        <dbReference type="ARBA" id="ARBA00022692"/>
    </source>
</evidence>
<protein>
    <submittedName>
        <fullName evidence="9">ABC transporter permease</fullName>
    </submittedName>
</protein>
<comment type="caution">
    <text evidence="9">The sequence shown here is derived from an EMBL/GenBank/DDBJ whole genome shotgun (WGS) entry which is preliminary data.</text>
</comment>
<dbReference type="PANTHER" id="PTHR43386">
    <property type="entry name" value="OLIGOPEPTIDE TRANSPORT SYSTEM PERMEASE PROTEIN APPC"/>
    <property type="match status" value="1"/>
</dbReference>
<dbReference type="InterPro" id="IPR050366">
    <property type="entry name" value="BP-dependent_transpt_permease"/>
</dbReference>
<dbReference type="SUPFAM" id="SSF161098">
    <property type="entry name" value="MetI-like"/>
    <property type="match status" value="1"/>
</dbReference>
<dbReference type="Proteomes" id="UP000823615">
    <property type="component" value="Unassembled WGS sequence"/>
</dbReference>
<comment type="subcellular location">
    <subcellularLocation>
        <location evidence="1 7">Cell membrane</location>
        <topology evidence="1 7">Multi-pass membrane protein</topology>
    </subcellularLocation>
</comment>
<evidence type="ECO:0000313" key="10">
    <source>
        <dbReference type="Proteomes" id="UP000823615"/>
    </source>
</evidence>
<organism evidence="9 10">
    <name type="scientific">Candidatus Ornithospirochaeta stercoripullorum</name>
    <dbReference type="NCBI Taxonomy" id="2840899"/>
    <lineage>
        <taxon>Bacteria</taxon>
        <taxon>Pseudomonadati</taxon>
        <taxon>Spirochaetota</taxon>
        <taxon>Spirochaetia</taxon>
        <taxon>Spirochaetales</taxon>
        <taxon>Spirochaetaceae</taxon>
        <taxon>Spirochaetaceae incertae sedis</taxon>
        <taxon>Candidatus Ornithospirochaeta</taxon>
    </lineage>
</organism>
<accession>A0A9D9H2Y0</accession>
<dbReference type="InterPro" id="IPR000515">
    <property type="entry name" value="MetI-like"/>
</dbReference>
<evidence type="ECO:0000256" key="1">
    <source>
        <dbReference type="ARBA" id="ARBA00004651"/>
    </source>
</evidence>
<reference evidence="9" key="1">
    <citation type="submission" date="2020-10" db="EMBL/GenBank/DDBJ databases">
        <authorList>
            <person name="Gilroy R."/>
        </authorList>
    </citation>
    <scope>NUCLEOTIDE SEQUENCE</scope>
    <source>
        <strain evidence="9">7293</strain>
    </source>
</reference>
<evidence type="ECO:0000256" key="2">
    <source>
        <dbReference type="ARBA" id="ARBA00022448"/>
    </source>
</evidence>
<keyword evidence="3" id="KW-1003">Cell membrane</keyword>
<evidence type="ECO:0000256" key="5">
    <source>
        <dbReference type="ARBA" id="ARBA00022989"/>
    </source>
</evidence>
<dbReference type="PANTHER" id="PTHR43386:SF1">
    <property type="entry name" value="D,D-DIPEPTIDE TRANSPORT SYSTEM PERMEASE PROTEIN DDPC-RELATED"/>
    <property type="match status" value="1"/>
</dbReference>
<evidence type="ECO:0000256" key="3">
    <source>
        <dbReference type="ARBA" id="ARBA00022475"/>
    </source>
</evidence>
<keyword evidence="5 7" id="KW-1133">Transmembrane helix</keyword>
<proteinExistence type="inferred from homology"/>
<dbReference type="CDD" id="cd06261">
    <property type="entry name" value="TM_PBP2"/>
    <property type="match status" value="1"/>
</dbReference>
<feature type="transmembrane region" description="Helical" evidence="7">
    <location>
        <begin position="6"/>
        <end position="26"/>
    </location>
</feature>
<dbReference type="GO" id="GO:0055085">
    <property type="term" value="P:transmembrane transport"/>
    <property type="evidence" value="ECO:0007669"/>
    <property type="project" value="InterPro"/>
</dbReference>